<keyword evidence="1" id="KW-0812">Transmembrane</keyword>
<evidence type="ECO:0000313" key="2">
    <source>
        <dbReference type="EMBL" id="GAH24013.1"/>
    </source>
</evidence>
<name>X1FTE2_9ZZZZ</name>
<protein>
    <submittedName>
        <fullName evidence="2">Uncharacterized protein</fullName>
    </submittedName>
</protein>
<keyword evidence="1" id="KW-1133">Transmembrane helix</keyword>
<dbReference type="AlphaFoldDB" id="X1FTE2"/>
<reference evidence="2" key="1">
    <citation type="journal article" date="2014" name="Front. Microbiol.">
        <title>High frequency of phylogenetically diverse reductive dehalogenase-homologous genes in deep subseafloor sedimentary metagenomes.</title>
        <authorList>
            <person name="Kawai M."/>
            <person name="Futagami T."/>
            <person name="Toyoda A."/>
            <person name="Takaki Y."/>
            <person name="Nishi S."/>
            <person name="Hori S."/>
            <person name="Arai W."/>
            <person name="Tsubouchi T."/>
            <person name="Morono Y."/>
            <person name="Uchiyama I."/>
            <person name="Ito T."/>
            <person name="Fujiyama A."/>
            <person name="Inagaki F."/>
            <person name="Takami H."/>
        </authorList>
    </citation>
    <scope>NUCLEOTIDE SEQUENCE</scope>
    <source>
        <strain evidence="2">Expedition CK06-06</strain>
    </source>
</reference>
<sequence length="356" mass="41156">LVPLTLSLVIGITYIIKENFYSPGFVIVIGLSVLLIYLGFQPNAVDIQIQGGYIRLPWTGLFNDIEMILTAISEVYMLYWAIKTLKNAPFLIKKEAYLFFLGIFFASVVAMFFYVLYLIDPFYILISNFALLIGLLIVTLSAMIEPKLLYILPFTVYRIAVKDREGYPLFDHDWSKSEISENIFTGFINAIQLMSEEIMNMGGLLDIQLDDGILILHESENITVGLITSKSSKLLRYSVTNFTCDFENKFEKILKEGNKDMREYESAHELIEKYFSNFPSRIISHKRKPLLLTERLLKLPLTLDTDLKKIFKDEEEFNFIKSEIYRTPESTAAGFISLYKELKNELDDIENEYEKS</sequence>
<gene>
    <name evidence="2" type="ORF">S03H2_02182</name>
</gene>
<proteinExistence type="predicted"/>
<feature type="transmembrane region" description="Helical" evidence="1">
    <location>
        <begin position="96"/>
        <end position="116"/>
    </location>
</feature>
<organism evidence="2">
    <name type="scientific">marine sediment metagenome</name>
    <dbReference type="NCBI Taxonomy" id="412755"/>
    <lineage>
        <taxon>unclassified sequences</taxon>
        <taxon>metagenomes</taxon>
        <taxon>ecological metagenomes</taxon>
    </lineage>
</organism>
<dbReference type="EMBL" id="BARU01000707">
    <property type="protein sequence ID" value="GAH24013.1"/>
    <property type="molecule type" value="Genomic_DNA"/>
</dbReference>
<keyword evidence="1" id="KW-0472">Membrane</keyword>
<comment type="caution">
    <text evidence="2">The sequence shown here is derived from an EMBL/GenBank/DDBJ whole genome shotgun (WGS) entry which is preliminary data.</text>
</comment>
<evidence type="ECO:0000256" key="1">
    <source>
        <dbReference type="SAM" id="Phobius"/>
    </source>
</evidence>
<feature type="transmembrane region" description="Helical" evidence="1">
    <location>
        <begin position="122"/>
        <end position="144"/>
    </location>
</feature>
<feature type="non-terminal residue" evidence="2">
    <location>
        <position position="1"/>
    </location>
</feature>
<accession>X1FTE2</accession>
<feature type="transmembrane region" description="Helical" evidence="1">
    <location>
        <begin position="20"/>
        <end position="40"/>
    </location>
</feature>